<evidence type="ECO:0000313" key="2">
    <source>
        <dbReference type="EMBL" id="PRX58981.1"/>
    </source>
</evidence>
<protein>
    <submittedName>
        <fullName evidence="2">Uncharacterized protein DUF4392</fullName>
    </submittedName>
</protein>
<keyword evidence="3" id="KW-1185">Reference proteome</keyword>
<organism evidence="2 3">
    <name type="scientific">Nonomuraea fuscirosea</name>
    <dbReference type="NCBI Taxonomy" id="1291556"/>
    <lineage>
        <taxon>Bacteria</taxon>
        <taxon>Bacillati</taxon>
        <taxon>Actinomycetota</taxon>
        <taxon>Actinomycetes</taxon>
        <taxon>Streptosporangiales</taxon>
        <taxon>Streptosporangiaceae</taxon>
        <taxon>Nonomuraea</taxon>
    </lineage>
</organism>
<dbReference type="Pfam" id="PF14336">
    <property type="entry name" value="GLUCM-like_C"/>
    <property type="match status" value="1"/>
</dbReference>
<dbReference type="EMBL" id="PVNG01000021">
    <property type="protein sequence ID" value="PRX58981.1"/>
    <property type="molecule type" value="Genomic_DNA"/>
</dbReference>
<accession>A0A2T0MME3</accession>
<dbReference type="Gene3D" id="3.90.1640.20">
    <property type="entry name" value="TON_0340"/>
    <property type="match status" value="1"/>
</dbReference>
<proteinExistence type="predicted"/>
<dbReference type="OrthoDB" id="1668885at2"/>
<dbReference type="Proteomes" id="UP000238312">
    <property type="component" value="Unassembled WGS sequence"/>
</dbReference>
<dbReference type="AlphaFoldDB" id="A0A2T0MME3"/>
<name>A0A2T0MME3_9ACTN</name>
<evidence type="ECO:0000259" key="1">
    <source>
        <dbReference type="Pfam" id="PF14336"/>
    </source>
</evidence>
<dbReference type="InterPro" id="IPR025504">
    <property type="entry name" value="GLUCM_C"/>
</dbReference>
<reference evidence="2 3" key="1">
    <citation type="submission" date="2018-03" db="EMBL/GenBank/DDBJ databases">
        <title>Genomic Encyclopedia of Type Strains, Phase III (KMG-III): the genomes of soil and plant-associated and newly described type strains.</title>
        <authorList>
            <person name="Whitman W."/>
        </authorList>
    </citation>
    <scope>NUCLEOTIDE SEQUENCE [LARGE SCALE GENOMIC DNA]</scope>
    <source>
        <strain evidence="2 3">CGMCC 4.7104</strain>
    </source>
</reference>
<feature type="domain" description="D-glutamate cyclase-like C-terminal" evidence="1">
    <location>
        <begin position="25"/>
        <end position="316"/>
    </location>
</feature>
<sequence>MPEIIGQYVDQIMTTELRPLGNMPRGVAHQLYEAVRRHTGKPLSTAMAQAIVNRVEPGDRVVILCGAGGPPSLPTGEIDGLLGAVALARILTLGLGAEVHLASVERFLGPLAEVVRAGELNVRLGEDDHRPGTVTLHVSPQDDDAGRDFSRAILDDLRPCLVLAIELLAPNRAGVIHGATGNPWHDVHFDSAALFERAHAQGVLTCGIGDAGNEAGFGAIPEVAAIQPAGGTCRCPCGAGMAAAVTTDHVLTAAISDWGGYAVTALIAYLVERPDLIADADYVENLLRAAVRAGVVCGWHARPTLSDDGVPLDAQRAAATLIRTAVTQALTRAPSPSH</sequence>
<evidence type="ECO:0000313" key="3">
    <source>
        <dbReference type="Proteomes" id="UP000238312"/>
    </source>
</evidence>
<gene>
    <name evidence="2" type="ORF">B0I32_12185</name>
</gene>
<dbReference type="RefSeq" id="WP_106248534.1">
    <property type="nucleotide sequence ID" value="NZ_PVNG01000021.1"/>
</dbReference>
<comment type="caution">
    <text evidence="2">The sequence shown here is derived from an EMBL/GenBank/DDBJ whole genome shotgun (WGS) entry which is preliminary data.</text>
</comment>